<feature type="region of interest" description="Disordered" evidence="6">
    <location>
        <begin position="803"/>
        <end position="845"/>
    </location>
</feature>
<evidence type="ECO:0000256" key="5">
    <source>
        <dbReference type="PROSITE-ProRule" id="PRU00192"/>
    </source>
</evidence>
<dbReference type="Pfam" id="PF23587">
    <property type="entry name" value="SH3_KALRN"/>
    <property type="match status" value="1"/>
</dbReference>
<dbReference type="PROSITE" id="PS50003">
    <property type="entry name" value="PH_DOMAIN"/>
    <property type="match status" value="1"/>
</dbReference>
<evidence type="ECO:0000259" key="8">
    <source>
        <dbReference type="PROSITE" id="PS50003"/>
    </source>
</evidence>
<dbReference type="PROSITE" id="PS50010">
    <property type="entry name" value="DH_2"/>
    <property type="match status" value="1"/>
</dbReference>
<dbReference type="Gene3D" id="2.30.30.40">
    <property type="entry name" value="SH3 Domains"/>
    <property type="match status" value="1"/>
</dbReference>
<evidence type="ECO:0000256" key="2">
    <source>
        <dbReference type="ARBA" id="ARBA00022443"/>
    </source>
</evidence>
<dbReference type="CDD" id="cd00160">
    <property type="entry name" value="RhoGEF"/>
    <property type="match status" value="1"/>
</dbReference>
<accession>A0A813UWT7</accession>
<dbReference type="PROSITE" id="PS50002">
    <property type="entry name" value="SH3"/>
    <property type="match status" value="1"/>
</dbReference>
<comment type="subcellular location">
    <subcellularLocation>
        <location evidence="1">Cytoplasm</location>
    </subcellularLocation>
</comment>
<dbReference type="InterPro" id="IPR055251">
    <property type="entry name" value="SOS1_NGEF_PH"/>
</dbReference>
<dbReference type="SUPFAM" id="SSF50729">
    <property type="entry name" value="PH domain-like"/>
    <property type="match status" value="1"/>
</dbReference>
<evidence type="ECO:0000313" key="11">
    <source>
        <dbReference type="Proteomes" id="UP000663879"/>
    </source>
</evidence>
<evidence type="ECO:0000256" key="1">
    <source>
        <dbReference type="ARBA" id="ARBA00004496"/>
    </source>
</evidence>
<dbReference type="InterPro" id="IPR000219">
    <property type="entry name" value="DH_dom"/>
</dbReference>
<dbReference type="SUPFAM" id="SSF50044">
    <property type="entry name" value="SH3-domain"/>
    <property type="match status" value="1"/>
</dbReference>
<dbReference type="PANTHER" id="PTHR22826">
    <property type="entry name" value="RHO GUANINE EXCHANGE FACTOR-RELATED"/>
    <property type="match status" value="1"/>
</dbReference>
<organism evidence="10 11">
    <name type="scientific">Brachionus calyciflorus</name>
    <dbReference type="NCBI Taxonomy" id="104777"/>
    <lineage>
        <taxon>Eukaryota</taxon>
        <taxon>Metazoa</taxon>
        <taxon>Spiralia</taxon>
        <taxon>Gnathifera</taxon>
        <taxon>Rotifera</taxon>
        <taxon>Eurotatoria</taxon>
        <taxon>Monogononta</taxon>
        <taxon>Pseudotrocha</taxon>
        <taxon>Ploima</taxon>
        <taxon>Brachionidae</taxon>
        <taxon>Brachionus</taxon>
    </lineage>
</organism>
<keyword evidence="2 5" id="KW-0728">SH3 domain</keyword>
<comment type="caution">
    <text evidence="10">The sequence shown here is derived from an EMBL/GenBank/DDBJ whole genome shotgun (WGS) entry which is preliminary data.</text>
</comment>
<feature type="compositionally biased region" description="Polar residues" evidence="6">
    <location>
        <begin position="814"/>
        <end position="845"/>
    </location>
</feature>
<dbReference type="Gene3D" id="1.20.900.10">
    <property type="entry name" value="Dbl homology (DH) domain"/>
    <property type="match status" value="1"/>
</dbReference>
<dbReference type="InterPro" id="IPR001452">
    <property type="entry name" value="SH3_domain"/>
</dbReference>
<sequence>MNFLQLKSEQHQRSRSFDATSYHEEFRSETRLTTKGISFKKSSIQIDKTQISNSLSRSYEIEKNFKSNSNSFTSLFNKFKNKFSKNINNKNLNDFDSSLSSSPSDSCNDLQLNQIPLIQITLTDDKFEHTSNEISTLTSDYTTIENINLTKGQHIQIIQRLNNDFSLVQLLDNVNNNNQAQSNNRQNVEIQIPNSIIKSKHKVVNEDVNLDDEAKVAAAKRKGSFKKWLRSSHRKFTSQTKVTQSKLSEMDNIKIKKVLSNSEDLKIKNWLIEETHNDTEDNDDIDEQSNLEASSLYTSETNRVQTHQDEDQDDLINSTIIPPPMIMLKQEHTEQIPTKVNYSNNNNNNNNSQFFFLLFLTFQFLKLIISKLNLENSLTSSFSKIPNQSIDIQRELKLWQSKMENNKKIGDNSSSDCKSDTQENRQVNMTETKLTYAINELLNTEVDYVNDLAILIEKYMEGLKRNEIPMPQDMEGGKDKIVFGNIQQIYEWHKSTFSPELEKCLTEESSYIGKLFVKYENRFQMYVKYCENKPKSEYIVSEYDAYFEELRIKLGQKLTIQDLLIKPVQRIMKYQLMLKEIKKYMDKEGKNCASIDRAIEIMVTVPKNADDMMNVGRLQGFEGRITAQGRLLLQDTLFVQEPDDPKQSKKSDKQTKLKERRVFLFQQIIIFSEMIGSNKKFTSPRYIFKCDMKVNKLQLQKDDTQMTFTLLDKTPESNRKIMCQCEDQAKYANWINHLQDLLDMQNKFLRDLQHPQLAMQKSGLGSPNQNTSQNSREQHSLTSTVNDFFKSTFAFASSGFQNRSSSSSSSASSPNPQNHNLSPRPTNLSKHSPHNNNNEDLNKINTDLNNLSCDAKNNSSIPSTAKVVNSYTAITEDEITLQKGDIVQIITANMHNRFLVHREANEHQPAAEGWIPGHVIGFQSTTLTN</sequence>
<dbReference type="InterPro" id="IPR001849">
    <property type="entry name" value="PH_domain"/>
</dbReference>
<dbReference type="SMART" id="SM00325">
    <property type="entry name" value="RhoGEF"/>
    <property type="match status" value="1"/>
</dbReference>
<dbReference type="PANTHER" id="PTHR22826:SF106">
    <property type="entry name" value="TRIO, ISOFORM A"/>
    <property type="match status" value="1"/>
</dbReference>
<evidence type="ECO:0000259" key="9">
    <source>
        <dbReference type="PROSITE" id="PS50010"/>
    </source>
</evidence>
<dbReference type="Gene3D" id="2.30.29.30">
    <property type="entry name" value="Pleckstrin-homology domain (PH domain)/Phosphotyrosine-binding domain (PTB)"/>
    <property type="match status" value="1"/>
</dbReference>
<feature type="compositionally biased region" description="Low complexity" evidence="6">
    <location>
        <begin position="803"/>
        <end position="813"/>
    </location>
</feature>
<feature type="region of interest" description="Disordered" evidence="6">
    <location>
        <begin position="1"/>
        <end position="20"/>
    </location>
</feature>
<feature type="domain" description="PH" evidence="8">
    <location>
        <begin position="624"/>
        <end position="743"/>
    </location>
</feature>
<evidence type="ECO:0000256" key="4">
    <source>
        <dbReference type="ARBA" id="ARBA00022658"/>
    </source>
</evidence>
<feature type="domain" description="SH3" evidence="7">
    <location>
        <begin position="860"/>
        <end position="925"/>
    </location>
</feature>
<name>A0A813UWT7_9BILA</name>
<dbReference type="SUPFAM" id="SSF48065">
    <property type="entry name" value="DBL homology domain (DH-domain)"/>
    <property type="match status" value="1"/>
</dbReference>
<evidence type="ECO:0000313" key="10">
    <source>
        <dbReference type="EMBL" id="CAF0832775.1"/>
    </source>
</evidence>
<dbReference type="InterPro" id="IPR047053">
    <property type="entry name" value="Kalirin_TRIO_SH3_2"/>
</dbReference>
<gene>
    <name evidence="10" type="ORF">OXX778_LOCUS8055</name>
</gene>
<dbReference type="OrthoDB" id="10256089at2759"/>
<feature type="domain" description="DH" evidence="9">
    <location>
        <begin position="433"/>
        <end position="612"/>
    </location>
</feature>
<keyword evidence="3" id="KW-0963">Cytoplasm</keyword>
<dbReference type="InterPro" id="IPR051336">
    <property type="entry name" value="RhoGEF_Guanine_NuclExch_SF"/>
</dbReference>
<dbReference type="GO" id="GO:0005085">
    <property type="term" value="F:guanyl-nucleotide exchange factor activity"/>
    <property type="evidence" value="ECO:0007669"/>
    <property type="project" value="UniProtKB-KW"/>
</dbReference>
<evidence type="ECO:0000256" key="3">
    <source>
        <dbReference type="ARBA" id="ARBA00022490"/>
    </source>
</evidence>
<feature type="region of interest" description="Disordered" evidence="6">
    <location>
        <begin position="406"/>
        <end position="425"/>
    </location>
</feature>
<evidence type="ECO:0000256" key="6">
    <source>
        <dbReference type="SAM" id="MobiDB-lite"/>
    </source>
</evidence>
<dbReference type="FunFam" id="1.20.900.10:FF:000008">
    <property type="entry name" value="rho guanine nucleotide exchange factor 25"/>
    <property type="match status" value="1"/>
</dbReference>
<dbReference type="EMBL" id="CAJNOC010001078">
    <property type="protein sequence ID" value="CAF0832775.1"/>
    <property type="molecule type" value="Genomic_DNA"/>
</dbReference>
<feature type="compositionally biased region" description="Basic and acidic residues" evidence="6">
    <location>
        <begin position="8"/>
        <end position="20"/>
    </location>
</feature>
<dbReference type="GO" id="GO:0005737">
    <property type="term" value="C:cytoplasm"/>
    <property type="evidence" value="ECO:0007669"/>
    <property type="project" value="UniProtKB-SubCell"/>
</dbReference>
<proteinExistence type="predicted"/>
<dbReference type="Proteomes" id="UP000663879">
    <property type="component" value="Unassembled WGS sequence"/>
</dbReference>
<keyword evidence="11" id="KW-1185">Reference proteome</keyword>
<keyword evidence="4" id="KW-0344">Guanine-nucleotide releasing factor</keyword>
<dbReference type="Pfam" id="PF22697">
    <property type="entry name" value="SOS1_NGEF_PH"/>
    <property type="match status" value="1"/>
</dbReference>
<dbReference type="InterPro" id="IPR036028">
    <property type="entry name" value="SH3-like_dom_sf"/>
</dbReference>
<dbReference type="InterPro" id="IPR011993">
    <property type="entry name" value="PH-like_dom_sf"/>
</dbReference>
<dbReference type="GO" id="GO:0007411">
    <property type="term" value="P:axon guidance"/>
    <property type="evidence" value="ECO:0007669"/>
    <property type="project" value="TreeGrafter"/>
</dbReference>
<dbReference type="Pfam" id="PF00621">
    <property type="entry name" value="RhoGEF"/>
    <property type="match status" value="1"/>
</dbReference>
<evidence type="ECO:0000259" key="7">
    <source>
        <dbReference type="PROSITE" id="PS50002"/>
    </source>
</evidence>
<reference evidence="10" key="1">
    <citation type="submission" date="2021-02" db="EMBL/GenBank/DDBJ databases">
        <authorList>
            <person name="Nowell W R."/>
        </authorList>
    </citation>
    <scope>NUCLEOTIDE SEQUENCE</scope>
    <source>
        <strain evidence="10">Ploen Becks lab</strain>
    </source>
</reference>
<dbReference type="GO" id="GO:0019898">
    <property type="term" value="C:extrinsic component of membrane"/>
    <property type="evidence" value="ECO:0007669"/>
    <property type="project" value="TreeGrafter"/>
</dbReference>
<feature type="compositionally biased region" description="Polar residues" evidence="6">
    <location>
        <begin position="763"/>
        <end position="781"/>
    </location>
</feature>
<feature type="region of interest" description="Disordered" evidence="6">
    <location>
        <begin position="760"/>
        <end position="781"/>
    </location>
</feature>
<dbReference type="InterPro" id="IPR035899">
    <property type="entry name" value="DBL_dom_sf"/>
</dbReference>
<protein>
    <submittedName>
        <fullName evidence="10">Uncharacterized protein</fullName>
    </submittedName>
</protein>
<dbReference type="AlphaFoldDB" id="A0A813UWT7"/>